<dbReference type="InterPro" id="IPR050833">
    <property type="entry name" value="Poly_Biosynth_Transport"/>
</dbReference>
<evidence type="ECO:0000256" key="1">
    <source>
        <dbReference type="ARBA" id="ARBA00004651"/>
    </source>
</evidence>
<proteinExistence type="predicted"/>
<evidence type="ECO:0000256" key="4">
    <source>
        <dbReference type="ARBA" id="ARBA00022989"/>
    </source>
</evidence>
<evidence type="ECO:0000256" key="3">
    <source>
        <dbReference type="ARBA" id="ARBA00022692"/>
    </source>
</evidence>
<feature type="transmembrane region" description="Helical" evidence="6">
    <location>
        <begin position="452"/>
        <end position="473"/>
    </location>
</feature>
<keyword evidence="8" id="KW-1185">Reference proteome</keyword>
<feature type="transmembrane region" description="Helical" evidence="6">
    <location>
        <begin position="12"/>
        <end position="31"/>
    </location>
</feature>
<dbReference type="NCBIfam" id="TIGR02900">
    <property type="entry name" value="spore_V_B"/>
    <property type="match status" value="1"/>
</dbReference>
<keyword evidence="4 6" id="KW-1133">Transmembrane helix</keyword>
<comment type="caution">
    <text evidence="7">The sequence shown here is derived from an EMBL/GenBank/DDBJ whole genome shotgun (WGS) entry which is preliminary data.</text>
</comment>
<reference evidence="7 8" key="1">
    <citation type="submission" date="2019-03" db="EMBL/GenBank/DDBJ databases">
        <title>Genomic Encyclopedia of Type Strains, Phase IV (KMG-IV): sequencing the most valuable type-strain genomes for metagenomic binning, comparative biology and taxonomic classification.</title>
        <authorList>
            <person name="Goeker M."/>
        </authorList>
    </citation>
    <scope>NUCLEOTIDE SEQUENCE [LARGE SCALE GENOMIC DNA]</scope>
    <source>
        <strain evidence="7 8">DSM 19377</strain>
    </source>
</reference>
<evidence type="ECO:0000256" key="2">
    <source>
        <dbReference type="ARBA" id="ARBA00022475"/>
    </source>
</evidence>
<feature type="transmembrane region" description="Helical" evidence="6">
    <location>
        <begin position="416"/>
        <end position="440"/>
    </location>
</feature>
<dbReference type="Pfam" id="PF01943">
    <property type="entry name" value="Polysacc_synt"/>
    <property type="match status" value="1"/>
</dbReference>
<evidence type="ECO:0000256" key="5">
    <source>
        <dbReference type="ARBA" id="ARBA00023136"/>
    </source>
</evidence>
<feature type="transmembrane region" description="Helical" evidence="6">
    <location>
        <begin position="479"/>
        <end position="500"/>
    </location>
</feature>
<dbReference type="RefSeq" id="WP_132743930.1">
    <property type="nucleotide sequence ID" value="NZ_SLXK01000003.1"/>
</dbReference>
<feature type="transmembrane region" description="Helical" evidence="6">
    <location>
        <begin position="326"/>
        <end position="344"/>
    </location>
</feature>
<dbReference type="InterPro" id="IPR024923">
    <property type="entry name" value="PG_synth_SpoVB"/>
</dbReference>
<dbReference type="GO" id="GO:0005886">
    <property type="term" value="C:plasma membrane"/>
    <property type="evidence" value="ECO:0007669"/>
    <property type="project" value="UniProtKB-SubCell"/>
</dbReference>
<dbReference type="PIRSF" id="PIRSF038958">
    <property type="entry name" value="PG_synth_SpoVB"/>
    <property type="match status" value="1"/>
</dbReference>
<dbReference type="InterPro" id="IPR014249">
    <property type="entry name" value="Spore_V_B"/>
</dbReference>
<dbReference type="Proteomes" id="UP000295416">
    <property type="component" value="Unassembled WGS sequence"/>
</dbReference>
<protein>
    <submittedName>
        <fullName evidence="7">Stage V sporulation protein B</fullName>
    </submittedName>
</protein>
<keyword evidence="5 6" id="KW-0472">Membrane</keyword>
<dbReference type="PANTHER" id="PTHR30250">
    <property type="entry name" value="PST FAMILY PREDICTED COLANIC ACID TRANSPORTER"/>
    <property type="match status" value="1"/>
</dbReference>
<feature type="transmembrane region" description="Helical" evidence="6">
    <location>
        <begin position="364"/>
        <end position="385"/>
    </location>
</feature>
<name>A0A4V2SNH9_9BACL</name>
<keyword evidence="3 6" id="KW-0812">Transmembrane</keyword>
<dbReference type="EMBL" id="SLXK01000003">
    <property type="protein sequence ID" value="TCP31306.1"/>
    <property type="molecule type" value="Genomic_DNA"/>
</dbReference>
<dbReference type="OrthoDB" id="9775950at2"/>
<feature type="transmembrane region" description="Helical" evidence="6">
    <location>
        <begin position="254"/>
        <end position="275"/>
    </location>
</feature>
<evidence type="ECO:0000256" key="6">
    <source>
        <dbReference type="SAM" id="Phobius"/>
    </source>
</evidence>
<feature type="transmembrane region" description="Helical" evidence="6">
    <location>
        <begin position="392"/>
        <end position="410"/>
    </location>
</feature>
<dbReference type="CDD" id="cd13124">
    <property type="entry name" value="MATE_SpoVB_like"/>
    <property type="match status" value="1"/>
</dbReference>
<dbReference type="InterPro" id="IPR002797">
    <property type="entry name" value="Polysacc_synth"/>
</dbReference>
<evidence type="ECO:0000313" key="8">
    <source>
        <dbReference type="Proteomes" id="UP000295416"/>
    </source>
</evidence>
<accession>A0A4V2SNH9</accession>
<dbReference type="AlphaFoldDB" id="A0A4V2SNH9"/>
<keyword evidence="2" id="KW-1003">Cell membrane</keyword>
<feature type="transmembrane region" description="Helical" evidence="6">
    <location>
        <begin position="121"/>
        <end position="141"/>
    </location>
</feature>
<feature type="transmembrane region" description="Helical" evidence="6">
    <location>
        <begin position="281"/>
        <end position="305"/>
    </location>
</feature>
<comment type="subcellular location">
    <subcellularLocation>
        <location evidence="1">Cell membrane</location>
        <topology evidence="1">Multi-pass membrane protein</topology>
    </subcellularLocation>
</comment>
<gene>
    <name evidence="7" type="ORF">EV207_103191</name>
</gene>
<sequence>MMPKQSLLKGTLILTISSLFIKIIGFVNGIVMSRTLGSEGIGLIMMAMPGIGLILTLTTLGLPVAISKVVAELDSKNDHRGIVKTMTISLTLTTALSVLLSIAAFFGSKIYASYFLTDQRAYYALIAFIPMIPIIGIAAVIKGYFRGKQNMTPIAVSDVVEQIIHAALLYTVMMHLMPYGVKIAAVGAILCSITGEAVSLLYLLFRINREKIKKQERKKPFSQSNEKGKGIFLDLLRTGIPTTTNEFIHSVINIFEPVIITQSLAVSGVASSVATKQYGELLGYAFPLLFLPTFILHSLSISLVPSVSEANAKNNTAVIHRQINQALRLALIVGVPWTIIAYLFATNLTTVIYHSPEAGVYLKIMAPFFLLHYFQIPLESILIGLGKANIALINDVLPTIVSLASIYWLASNPELGIKGVALAFSASVILGTALNFLTVSKLVGFNLYISDLVKVILAGIVMGFGAITSYQYFGGQYSSPYLPLILTLSISLMIYLLLLYSFRVLNFKRV</sequence>
<organism evidence="7 8">
    <name type="scientific">Scopulibacillus darangshiensis</name>
    <dbReference type="NCBI Taxonomy" id="442528"/>
    <lineage>
        <taxon>Bacteria</taxon>
        <taxon>Bacillati</taxon>
        <taxon>Bacillota</taxon>
        <taxon>Bacilli</taxon>
        <taxon>Bacillales</taxon>
        <taxon>Sporolactobacillaceae</taxon>
        <taxon>Scopulibacillus</taxon>
    </lineage>
</organism>
<feature type="transmembrane region" description="Helical" evidence="6">
    <location>
        <begin position="183"/>
        <end position="205"/>
    </location>
</feature>
<feature type="transmembrane region" description="Helical" evidence="6">
    <location>
        <begin position="43"/>
        <end position="66"/>
    </location>
</feature>
<dbReference type="PANTHER" id="PTHR30250:SF24">
    <property type="entry name" value="STAGE V SPORULATION PROTEIN B"/>
    <property type="match status" value="1"/>
</dbReference>
<feature type="transmembrane region" description="Helical" evidence="6">
    <location>
        <begin position="87"/>
        <end position="106"/>
    </location>
</feature>
<evidence type="ECO:0000313" key="7">
    <source>
        <dbReference type="EMBL" id="TCP31306.1"/>
    </source>
</evidence>